<dbReference type="InterPro" id="IPR003439">
    <property type="entry name" value="ABC_transporter-like_ATP-bd"/>
</dbReference>
<evidence type="ECO:0000256" key="4">
    <source>
        <dbReference type="ARBA" id="ARBA00022840"/>
    </source>
</evidence>
<dbReference type="InterPro" id="IPR027417">
    <property type="entry name" value="P-loop_NTPase"/>
</dbReference>
<dbReference type="PANTHER" id="PTHR43335">
    <property type="entry name" value="ABC TRANSPORTER, ATP-BINDING PROTEIN"/>
    <property type="match status" value="1"/>
</dbReference>
<evidence type="ECO:0000256" key="3">
    <source>
        <dbReference type="ARBA" id="ARBA00022741"/>
    </source>
</evidence>
<proteinExistence type="inferred from homology"/>
<accession>A0A9D0ZN88</accession>
<keyword evidence="4 6" id="KW-0067">ATP-binding</keyword>
<evidence type="ECO:0000256" key="1">
    <source>
        <dbReference type="ARBA" id="ARBA00005417"/>
    </source>
</evidence>
<dbReference type="InterPro" id="IPR017871">
    <property type="entry name" value="ABC_transporter-like_CS"/>
</dbReference>
<dbReference type="InterPro" id="IPR003593">
    <property type="entry name" value="AAA+_ATPase"/>
</dbReference>
<keyword evidence="3" id="KW-0547">Nucleotide-binding</keyword>
<evidence type="ECO:0000259" key="5">
    <source>
        <dbReference type="PROSITE" id="PS50893"/>
    </source>
</evidence>
<dbReference type="EMBL" id="DVFZ01000095">
    <property type="protein sequence ID" value="HIQ83351.1"/>
    <property type="molecule type" value="Genomic_DNA"/>
</dbReference>
<dbReference type="AlphaFoldDB" id="A0A9D0ZN88"/>
<dbReference type="Gene3D" id="3.40.50.300">
    <property type="entry name" value="P-loop containing nucleotide triphosphate hydrolases"/>
    <property type="match status" value="1"/>
</dbReference>
<dbReference type="SUPFAM" id="SSF52540">
    <property type="entry name" value="P-loop containing nucleoside triphosphate hydrolases"/>
    <property type="match status" value="1"/>
</dbReference>
<comment type="similarity">
    <text evidence="1">Belongs to the ABC transporter superfamily.</text>
</comment>
<comment type="caution">
    <text evidence="6">The sequence shown here is derived from an EMBL/GenBank/DDBJ whole genome shotgun (WGS) entry which is preliminary data.</text>
</comment>
<gene>
    <name evidence="6" type="ORF">IAA52_09665</name>
</gene>
<dbReference type="SMART" id="SM00382">
    <property type="entry name" value="AAA"/>
    <property type="match status" value="1"/>
</dbReference>
<name>A0A9D0ZN88_9FIRM</name>
<dbReference type="GO" id="GO:0005524">
    <property type="term" value="F:ATP binding"/>
    <property type="evidence" value="ECO:0007669"/>
    <property type="project" value="UniProtKB-KW"/>
</dbReference>
<evidence type="ECO:0000313" key="7">
    <source>
        <dbReference type="Proteomes" id="UP000824260"/>
    </source>
</evidence>
<keyword evidence="2" id="KW-0813">Transport</keyword>
<dbReference type="PANTHER" id="PTHR43335:SF2">
    <property type="entry name" value="ABC TRANSPORTER, ATP-BINDING PROTEIN"/>
    <property type="match status" value="1"/>
</dbReference>
<evidence type="ECO:0000313" key="6">
    <source>
        <dbReference type="EMBL" id="HIQ83351.1"/>
    </source>
</evidence>
<dbReference type="GO" id="GO:0016887">
    <property type="term" value="F:ATP hydrolysis activity"/>
    <property type="evidence" value="ECO:0007669"/>
    <property type="project" value="InterPro"/>
</dbReference>
<organism evidence="6 7">
    <name type="scientific">Candidatus Pullichristensenella stercorigallinarum</name>
    <dbReference type="NCBI Taxonomy" id="2840909"/>
    <lineage>
        <taxon>Bacteria</taxon>
        <taxon>Bacillati</taxon>
        <taxon>Bacillota</taxon>
        <taxon>Clostridia</taxon>
        <taxon>Candidatus Pullichristensenella</taxon>
    </lineage>
</organism>
<reference evidence="6" key="2">
    <citation type="journal article" date="2021" name="PeerJ">
        <title>Extensive microbial diversity within the chicken gut microbiome revealed by metagenomics and culture.</title>
        <authorList>
            <person name="Gilroy R."/>
            <person name="Ravi A."/>
            <person name="Getino M."/>
            <person name="Pursley I."/>
            <person name="Horton D.L."/>
            <person name="Alikhan N.F."/>
            <person name="Baker D."/>
            <person name="Gharbi K."/>
            <person name="Hall N."/>
            <person name="Watson M."/>
            <person name="Adriaenssens E.M."/>
            <person name="Foster-Nyarko E."/>
            <person name="Jarju S."/>
            <person name="Secka A."/>
            <person name="Antonio M."/>
            <person name="Oren A."/>
            <person name="Chaudhuri R.R."/>
            <person name="La Ragione R."/>
            <person name="Hildebrand F."/>
            <person name="Pallen M.J."/>
        </authorList>
    </citation>
    <scope>NUCLEOTIDE SEQUENCE</scope>
    <source>
        <strain evidence="6">ChiSjej6B24-2974</strain>
    </source>
</reference>
<reference evidence="6" key="1">
    <citation type="submission" date="2020-10" db="EMBL/GenBank/DDBJ databases">
        <authorList>
            <person name="Gilroy R."/>
        </authorList>
    </citation>
    <scope>NUCLEOTIDE SEQUENCE</scope>
    <source>
        <strain evidence="6">ChiSjej6B24-2974</strain>
    </source>
</reference>
<dbReference type="Pfam" id="PF00005">
    <property type="entry name" value="ABC_tran"/>
    <property type="match status" value="1"/>
</dbReference>
<dbReference type="Proteomes" id="UP000824260">
    <property type="component" value="Unassembled WGS sequence"/>
</dbReference>
<dbReference type="PROSITE" id="PS00211">
    <property type="entry name" value="ABC_TRANSPORTER_1"/>
    <property type="match status" value="1"/>
</dbReference>
<protein>
    <submittedName>
        <fullName evidence="6">ATP-binding cassette domain-containing protein</fullName>
    </submittedName>
</protein>
<sequence length="286" mass="30848">MHIEIQNLEMTYPNGKRALDGVSLSLRSPSLVGLLGPNGAGKSTLMKLLVAALLPTKGAVFVNGSPMPGAERALKAQLGYLPQDFGLFDELTATQFLSYMAALKGLKDSRAAVQEAIAAVGLEEKARARIRTLSGGQRQRVGIAQALLGDAPFLILDEPTVGLDPEERIRFRNLFSRVARDRLVLLSTHIIDDVQSVCDHLIVLHQGKVRFMGTPSELIRSAQGHVGTFLAKNAAQEKGLRVTARINTAEGVLCRVVAKALPDFVRPETPALEDAYLYLISGEAMA</sequence>
<feature type="domain" description="ABC transporter" evidence="5">
    <location>
        <begin position="3"/>
        <end position="231"/>
    </location>
</feature>
<dbReference type="PROSITE" id="PS50893">
    <property type="entry name" value="ABC_TRANSPORTER_2"/>
    <property type="match status" value="1"/>
</dbReference>
<evidence type="ECO:0000256" key="2">
    <source>
        <dbReference type="ARBA" id="ARBA00022448"/>
    </source>
</evidence>